<proteinExistence type="predicted"/>
<name>A0A1X0YAZ1_MYCSI</name>
<comment type="caution">
    <text evidence="1">The sequence shown here is derived from an EMBL/GenBank/DDBJ whole genome shotgun (WGS) entry which is preliminary data.</text>
</comment>
<gene>
    <name evidence="1" type="ORF">B5M45_07585</name>
</gene>
<keyword evidence="2" id="KW-1185">Reference proteome</keyword>
<dbReference type="Proteomes" id="UP000193040">
    <property type="component" value="Unassembled WGS sequence"/>
</dbReference>
<reference evidence="1 2" key="1">
    <citation type="submission" date="2017-03" db="EMBL/GenBank/DDBJ databases">
        <title>Genomic insights into Mycobacterium simiae human colonization.</title>
        <authorList>
            <person name="Steffani J.L."/>
            <person name="Brunck M.E."/>
            <person name="Cruz E."/>
            <person name="Montiel R."/>
            <person name="Barona F."/>
        </authorList>
    </citation>
    <scope>NUCLEOTIDE SEQUENCE [LARGE SCALE GENOMIC DNA]</scope>
    <source>
        <strain evidence="1 2">MsiGto</strain>
    </source>
</reference>
<protein>
    <submittedName>
        <fullName evidence="1">Uncharacterized protein</fullName>
    </submittedName>
</protein>
<organism evidence="1 2">
    <name type="scientific">Mycobacterium simiae</name>
    <name type="common">Mycobacterium habana</name>
    <dbReference type="NCBI Taxonomy" id="1784"/>
    <lineage>
        <taxon>Bacteria</taxon>
        <taxon>Bacillati</taxon>
        <taxon>Actinomycetota</taxon>
        <taxon>Actinomycetes</taxon>
        <taxon>Mycobacteriales</taxon>
        <taxon>Mycobacteriaceae</taxon>
        <taxon>Mycobacterium</taxon>
        <taxon>Mycobacterium simiae complex</taxon>
    </lineage>
</organism>
<dbReference type="EMBL" id="MZZM01000013">
    <property type="protein sequence ID" value="ORJ62287.1"/>
    <property type="molecule type" value="Genomic_DNA"/>
</dbReference>
<accession>A0A1X0YAZ1</accession>
<evidence type="ECO:0000313" key="1">
    <source>
        <dbReference type="EMBL" id="ORJ62287.1"/>
    </source>
</evidence>
<dbReference type="STRING" id="1784.VC42_10020"/>
<dbReference type="AlphaFoldDB" id="A0A1X0YAZ1"/>
<sequence>MDGTRDRRTEDEAVVVGTVPKPRPSPMIMTTALVLRRATAMISATGQQPNSAALVSITVAAQVLGDITLLLASCQEISLSDVNDSHQRGVDMDTHPVRLDALSGDPRVVIRVDGIDQPAALSLQVRLEATALTGEFSVALLHNFGGITLTARAPVASLRLPLRRLHASSGGW</sequence>
<evidence type="ECO:0000313" key="2">
    <source>
        <dbReference type="Proteomes" id="UP000193040"/>
    </source>
</evidence>